<name>A0A430G713_9SPHN</name>
<dbReference type="NCBIfam" id="TIGR03593">
    <property type="entry name" value="yidC_nterm"/>
    <property type="match status" value="1"/>
</dbReference>
<dbReference type="RefSeq" id="WP_126003754.1">
    <property type="nucleotide sequence ID" value="NZ_QQYZ01000003.1"/>
</dbReference>
<dbReference type="InterPro" id="IPR028055">
    <property type="entry name" value="YidC/Oxa/ALB_C"/>
</dbReference>
<evidence type="ECO:0000256" key="2">
    <source>
        <dbReference type="ARBA" id="ARBA00010527"/>
    </source>
</evidence>
<comment type="subcellular location">
    <subcellularLocation>
        <location evidence="1">Cell inner membrane</location>
        <topology evidence="1">Multi-pass membrane protein</topology>
    </subcellularLocation>
    <subcellularLocation>
        <location evidence="13">Cell membrane</location>
        <topology evidence="13">Multi-pass membrane protein</topology>
    </subcellularLocation>
</comment>
<dbReference type="InterPro" id="IPR047196">
    <property type="entry name" value="YidC_ALB_C"/>
</dbReference>
<evidence type="ECO:0000256" key="8">
    <source>
        <dbReference type="ARBA" id="ARBA00022989"/>
    </source>
</evidence>
<keyword evidence="8 13" id="KW-1133">Transmembrane helix</keyword>
<comment type="function">
    <text evidence="13">Required for the insertion and/or proper folding and/or complex formation of integral membrane proteins into the membrane. Involved in integration of membrane proteins that insert both dependently and independently of the Sec translocase complex, as well as at least some lipoproteins. Aids folding of multispanning membrane proteins.</text>
</comment>
<comment type="similarity">
    <text evidence="2 13">Belongs to the OXA1/ALB3/YidC family. Type 1 subfamily.</text>
</comment>
<dbReference type="InterPro" id="IPR038221">
    <property type="entry name" value="YidC_periplasmic_sf"/>
</dbReference>
<organism evidence="16 17">
    <name type="scientific">Sphingomonas koreensis</name>
    <dbReference type="NCBI Taxonomy" id="93064"/>
    <lineage>
        <taxon>Bacteria</taxon>
        <taxon>Pseudomonadati</taxon>
        <taxon>Pseudomonadota</taxon>
        <taxon>Alphaproteobacteria</taxon>
        <taxon>Sphingomonadales</taxon>
        <taxon>Sphingomonadaceae</taxon>
        <taxon>Sphingomonas</taxon>
    </lineage>
</organism>
<keyword evidence="7 13" id="KW-0653">Protein transport</keyword>
<keyword evidence="6 13" id="KW-0812">Transmembrane</keyword>
<keyword evidence="5 13" id="KW-1003">Cell membrane</keyword>
<evidence type="ECO:0000256" key="3">
    <source>
        <dbReference type="ARBA" id="ARBA00015325"/>
    </source>
</evidence>
<dbReference type="GO" id="GO:0015031">
    <property type="term" value="P:protein transport"/>
    <property type="evidence" value="ECO:0007669"/>
    <property type="project" value="UniProtKB-KW"/>
</dbReference>
<keyword evidence="9 13" id="KW-0472">Membrane</keyword>
<evidence type="ECO:0000256" key="1">
    <source>
        <dbReference type="ARBA" id="ARBA00004429"/>
    </source>
</evidence>
<dbReference type="GO" id="GO:0005886">
    <property type="term" value="C:plasma membrane"/>
    <property type="evidence" value="ECO:0007669"/>
    <property type="project" value="UniProtKB-SubCell"/>
</dbReference>
<dbReference type="NCBIfam" id="TIGR03592">
    <property type="entry name" value="yidC_oxa1_cterm"/>
    <property type="match status" value="1"/>
</dbReference>
<evidence type="ECO:0000256" key="6">
    <source>
        <dbReference type="ARBA" id="ARBA00022692"/>
    </source>
</evidence>
<comment type="caution">
    <text evidence="16">The sequence shown here is derived from an EMBL/GenBank/DDBJ whole genome shotgun (WGS) entry which is preliminary data.</text>
</comment>
<dbReference type="PRINTS" id="PR01900">
    <property type="entry name" value="YIDCPROTEIN"/>
</dbReference>
<dbReference type="HAMAP" id="MF_01810">
    <property type="entry name" value="YidC_type1"/>
    <property type="match status" value="1"/>
</dbReference>
<feature type="transmembrane region" description="Helical" evidence="13">
    <location>
        <begin position="518"/>
        <end position="541"/>
    </location>
</feature>
<evidence type="ECO:0000259" key="14">
    <source>
        <dbReference type="Pfam" id="PF02096"/>
    </source>
</evidence>
<comment type="caution">
    <text evidence="13">Lacks conserved residue(s) required for the propagation of feature annotation.</text>
</comment>
<dbReference type="Proteomes" id="UP000287746">
    <property type="component" value="Unassembled WGS sequence"/>
</dbReference>
<sequence length="586" mass="64828">MKDDQKNFLLFAVLAALLLFGWPMATQWLFPTANPPVTEVKGGKTEVVANPGADPAADSPAAIRDRKLVLAETPRVQIETPTVRGSINLKGARIDDLVLVKHKETIAKDSDPIRLLSPSGTQDAYFAGFGWSGTGLTAPAADAVWTASGNKLTPTTPVKLTTSNGTQRFIIELSVDEGYMFTVRQRVANLGDKPISVAGYGYLYRYGPGKDHDTWTIHAGPVASYNGVVDYGVNYDTVKDEGPKSFDSTGGWVGYTDIYWLTALVPDQGMKTALKFRPAGGTATQAQFEPATARQVGPGQMVTQTSRFFAGAKDINLLDDYEEKGGIHQFGKAIDWGWFEIFEKPIFHYLNWLFRMIGNFGVAIIALTLTVRLLLFPIAQKQFASMAQMRAVQPKMKAIQERYKDDKQRQQQEIMKLYKDEKVNPLAGCLPTLLQIPILYALYKVLMLSIEMRHQPFILWIKDLSAPDPLHILNLFGLLDFNPPAFLAIGVLPILLGLSMWAQFKLNPAPMDDVQKQVFAIMPWVLMFVMAPFAAGLQLYWITSNLLTIAQQKFLYMRHPALKEPVAASGAVIEAKPGPKSGKGKK</sequence>
<dbReference type="PANTHER" id="PTHR12428">
    <property type="entry name" value="OXA1"/>
    <property type="match status" value="1"/>
</dbReference>
<dbReference type="Gene3D" id="2.70.98.90">
    <property type="match status" value="1"/>
</dbReference>
<keyword evidence="10 13" id="KW-0143">Chaperone</keyword>
<dbReference type="AlphaFoldDB" id="A0A430G713"/>
<accession>A0A430G713</accession>
<evidence type="ECO:0000256" key="4">
    <source>
        <dbReference type="ARBA" id="ARBA00022448"/>
    </source>
</evidence>
<dbReference type="EMBL" id="QQYZ01000003">
    <property type="protein sequence ID" value="RSY88724.1"/>
    <property type="molecule type" value="Genomic_DNA"/>
</dbReference>
<proteinExistence type="inferred from homology"/>
<evidence type="ECO:0000259" key="15">
    <source>
        <dbReference type="Pfam" id="PF14849"/>
    </source>
</evidence>
<evidence type="ECO:0000256" key="10">
    <source>
        <dbReference type="ARBA" id="ARBA00023186"/>
    </source>
</evidence>
<feature type="domain" description="Membrane insertase YidC/Oxa/ALB C-terminal" evidence="14">
    <location>
        <begin position="360"/>
        <end position="555"/>
    </location>
</feature>
<dbReference type="NCBIfam" id="NF002353">
    <property type="entry name" value="PRK01318.1-4"/>
    <property type="match status" value="1"/>
</dbReference>
<evidence type="ECO:0000256" key="5">
    <source>
        <dbReference type="ARBA" id="ARBA00022475"/>
    </source>
</evidence>
<comment type="subunit">
    <text evidence="13">Interacts with the Sec translocase complex via SecD. Specifically interacts with transmembrane segments of nascent integral membrane proteins during membrane integration.</text>
</comment>
<evidence type="ECO:0000256" key="9">
    <source>
        <dbReference type="ARBA" id="ARBA00023136"/>
    </source>
</evidence>
<feature type="domain" description="Membrane insertase YidC N-terminal" evidence="15">
    <location>
        <begin position="75"/>
        <end position="348"/>
    </location>
</feature>
<dbReference type="GO" id="GO:0051205">
    <property type="term" value="P:protein insertion into membrane"/>
    <property type="evidence" value="ECO:0007669"/>
    <property type="project" value="TreeGrafter"/>
</dbReference>
<evidence type="ECO:0000256" key="7">
    <source>
        <dbReference type="ARBA" id="ARBA00022927"/>
    </source>
</evidence>
<gene>
    <name evidence="13" type="primary">yidC</name>
    <name evidence="16" type="ORF">DAH66_04555</name>
</gene>
<keyword evidence="4 13" id="KW-0813">Transport</keyword>
<reference evidence="17" key="1">
    <citation type="submission" date="2018-07" db="EMBL/GenBank/DDBJ databases">
        <title>Genomic and Epidemiologic Investigation of an Indolent Hospital Outbreak.</title>
        <authorList>
            <person name="Johnson R.C."/>
            <person name="Deming C."/>
            <person name="Conlan S."/>
            <person name="Zellmer C.J."/>
            <person name="Michelin A.V."/>
            <person name="Lee-Lin S.-Q."/>
            <person name="Thomas P.J."/>
            <person name="Park M."/>
            <person name="Weingarten R.A."/>
            <person name="Less J."/>
            <person name="Dekker J.P."/>
            <person name="Frank K.M."/>
            <person name="Musser K.A."/>
            <person name="Mcquiston J.R."/>
            <person name="Henderson D.K."/>
            <person name="Lau A.F."/>
            <person name="Palmore T.N."/>
            <person name="Segre J.A."/>
        </authorList>
    </citation>
    <scope>NUCLEOTIDE SEQUENCE [LARGE SCALE GENOMIC DNA]</scope>
    <source>
        <strain evidence="17">SK-CDC1_0717</strain>
    </source>
</reference>
<feature type="transmembrane region" description="Helical" evidence="13">
    <location>
        <begin position="352"/>
        <end position="375"/>
    </location>
</feature>
<dbReference type="Pfam" id="PF02096">
    <property type="entry name" value="60KD_IMP"/>
    <property type="match status" value="1"/>
</dbReference>
<evidence type="ECO:0000313" key="17">
    <source>
        <dbReference type="Proteomes" id="UP000287746"/>
    </source>
</evidence>
<dbReference type="PRINTS" id="PR00701">
    <property type="entry name" value="60KDINNERMP"/>
</dbReference>
<evidence type="ECO:0000256" key="13">
    <source>
        <dbReference type="HAMAP-Rule" id="MF_01810"/>
    </source>
</evidence>
<dbReference type="InterPro" id="IPR028053">
    <property type="entry name" value="Membr_insert_YidC_N"/>
</dbReference>
<dbReference type="PANTHER" id="PTHR12428:SF65">
    <property type="entry name" value="CYTOCHROME C OXIDASE ASSEMBLY PROTEIN COX18, MITOCHONDRIAL"/>
    <property type="match status" value="1"/>
</dbReference>
<evidence type="ECO:0000256" key="12">
    <source>
        <dbReference type="ARBA" id="ARBA00033342"/>
    </source>
</evidence>
<dbReference type="CDD" id="cd19961">
    <property type="entry name" value="EcYidC-like_peri"/>
    <property type="match status" value="1"/>
</dbReference>
<evidence type="ECO:0000256" key="11">
    <source>
        <dbReference type="ARBA" id="ARBA00033245"/>
    </source>
</evidence>
<protein>
    <recommendedName>
        <fullName evidence="3 13">Membrane protein insertase YidC</fullName>
    </recommendedName>
    <alternativeName>
        <fullName evidence="12 13">Foldase YidC</fullName>
    </alternativeName>
    <alternativeName>
        <fullName evidence="11 13">Membrane integrase YidC</fullName>
    </alternativeName>
    <alternativeName>
        <fullName evidence="13">Membrane protein YidC</fullName>
    </alternativeName>
</protein>
<evidence type="ECO:0000313" key="16">
    <source>
        <dbReference type="EMBL" id="RSY88724.1"/>
    </source>
</evidence>
<feature type="transmembrane region" description="Helical" evidence="13">
    <location>
        <begin position="485"/>
        <end position="506"/>
    </location>
</feature>
<dbReference type="InterPro" id="IPR019998">
    <property type="entry name" value="Membr_insert_YidC"/>
</dbReference>
<dbReference type="InterPro" id="IPR001708">
    <property type="entry name" value="YidC/ALB3/OXA1/COX18"/>
</dbReference>
<dbReference type="CDD" id="cd20070">
    <property type="entry name" value="5TM_YidC_Alb3"/>
    <property type="match status" value="1"/>
</dbReference>
<dbReference type="Pfam" id="PF14849">
    <property type="entry name" value="YidC_periplas"/>
    <property type="match status" value="1"/>
</dbReference>
<dbReference type="GO" id="GO:0032977">
    <property type="term" value="F:membrane insertase activity"/>
    <property type="evidence" value="ECO:0007669"/>
    <property type="project" value="InterPro"/>
</dbReference>